<evidence type="ECO:0000313" key="1">
    <source>
        <dbReference type="EMBL" id="OUP70009.1"/>
    </source>
</evidence>
<reference evidence="2" key="1">
    <citation type="submission" date="2017-04" db="EMBL/GenBank/DDBJ databases">
        <title>Function of individual gut microbiota members based on whole genome sequencing of pure cultures obtained from chicken caecum.</title>
        <authorList>
            <person name="Medvecky M."/>
            <person name="Cejkova D."/>
            <person name="Polansky O."/>
            <person name="Karasova D."/>
            <person name="Kubasova T."/>
            <person name="Cizek A."/>
            <person name="Rychlik I."/>
        </authorList>
    </citation>
    <scope>NUCLEOTIDE SEQUENCE [LARGE SCALE GENOMIC DNA]</scope>
    <source>
        <strain evidence="2">An175</strain>
    </source>
</reference>
<protein>
    <recommendedName>
        <fullName evidence="3">5'-nucleotidase</fullName>
    </recommendedName>
</protein>
<dbReference type="InterPro" id="IPR036412">
    <property type="entry name" value="HAD-like_sf"/>
</dbReference>
<dbReference type="InterPro" id="IPR041492">
    <property type="entry name" value="HAD_2"/>
</dbReference>
<dbReference type="PANTHER" id="PTHR43434">
    <property type="entry name" value="PHOSPHOGLYCOLATE PHOSPHATASE"/>
    <property type="match status" value="1"/>
</dbReference>
<dbReference type="InterPro" id="IPR050155">
    <property type="entry name" value="HAD-like_hydrolase_sf"/>
</dbReference>
<dbReference type="Proteomes" id="UP000196386">
    <property type="component" value="Unassembled WGS sequence"/>
</dbReference>
<dbReference type="GO" id="GO:0005829">
    <property type="term" value="C:cytosol"/>
    <property type="evidence" value="ECO:0007669"/>
    <property type="project" value="TreeGrafter"/>
</dbReference>
<dbReference type="AlphaFoldDB" id="A0A1Y4MPC7"/>
<dbReference type="InterPro" id="IPR023214">
    <property type="entry name" value="HAD_sf"/>
</dbReference>
<comment type="caution">
    <text evidence="1">The sequence shown here is derived from an EMBL/GenBank/DDBJ whole genome shotgun (WGS) entry which is preliminary data.</text>
</comment>
<gene>
    <name evidence="1" type="ORF">B5F11_06695</name>
</gene>
<dbReference type="SUPFAM" id="SSF56784">
    <property type="entry name" value="HAD-like"/>
    <property type="match status" value="1"/>
</dbReference>
<organism evidence="1 2">
    <name type="scientific">Anaerotruncus colihominis</name>
    <dbReference type="NCBI Taxonomy" id="169435"/>
    <lineage>
        <taxon>Bacteria</taxon>
        <taxon>Bacillati</taxon>
        <taxon>Bacillota</taxon>
        <taxon>Clostridia</taxon>
        <taxon>Eubacteriales</taxon>
        <taxon>Oscillospiraceae</taxon>
        <taxon>Anaerotruncus</taxon>
    </lineage>
</organism>
<proteinExistence type="predicted"/>
<dbReference type="GO" id="GO:0004713">
    <property type="term" value="F:protein tyrosine kinase activity"/>
    <property type="evidence" value="ECO:0007669"/>
    <property type="project" value="TreeGrafter"/>
</dbReference>
<dbReference type="SFLD" id="SFLDG01129">
    <property type="entry name" value="C1.5:_HAD__Beta-PGM__Phosphata"/>
    <property type="match status" value="1"/>
</dbReference>
<dbReference type="InterPro" id="IPR023198">
    <property type="entry name" value="PGP-like_dom2"/>
</dbReference>
<dbReference type="PANTHER" id="PTHR43434:SF20">
    <property type="entry name" value="5'-NUCLEOTIDASE"/>
    <property type="match status" value="1"/>
</dbReference>
<sequence>MWYTVIVSYQKSEGLVRDMHYKVVMWDFDGTLVDTSEGIFRSLEYAFRQLGTPAPGRDVLRRFIGPPLLYSFQTYIGMSYEEAKRAVLVFRDDYEAGGMYRSRVYDGLPELIARLRQNGVKTAVATLKPEATAKQLLHHFGMEGLFDACTGNTPDENDQTTKADIIRRTMRRLEWTDCSSMVLIGDSVYDAQGAREVGIDFIAAAYGFGIGARERTALDCRFVAEMPRDLNTFFLQDKCGV</sequence>
<dbReference type="Gene3D" id="1.10.150.240">
    <property type="entry name" value="Putative phosphatase, domain 2"/>
    <property type="match status" value="1"/>
</dbReference>
<name>A0A1Y4MPC7_9FIRM</name>
<dbReference type="EMBL" id="NFKP01000006">
    <property type="protein sequence ID" value="OUP70009.1"/>
    <property type="molecule type" value="Genomic_DNA"/>
</dbReference>
<dbReference type="Pfam" id="PF13419">
    <property type="entry name" value="HAD_2"/>
    <property type="match status" value="1"/>
</dbReference>
<accession>A0A1Y4MPC7</accession>
<dbReference type="SFLD" id="SFLDS00003">
    <property type="entry name" value="Haloacid_Dehalogenase"/>
    <property type="match status" value="1"/>
</dbReference>
<dbReference type="Gene3D" id="3.40.50.1000">
    <property type="entry name" value="HAD superfamily/HAD-like"/>
    <property type="match status" value="1"/>
</dbReference>
<evidence type="ECO:0008006" key="3">
    <source>
        <dbReference type="Google" id="ProtNLM"/>
    </source>
</evidence>
<evidence type="ECO:0000313" key="2">
    <source>
        <dbReference type="Proteomes" id="UP000196386"/>
    </source>
</evidence>